<gene>
    <name evidence="1" type="ORF">ACFSCS_12475</name>
</gene>
<dbReference type="Proteomes" id="UP001597326">
    <property type="component" value="Unassembled WGS sequence"/>
</dbReference>
<dbReference type="EMBL" id="JBHUFZ010000028">
    <property type="protein sequence ID" value="MFD1890991.1"/>
    <property type="molecule type" value="Genomic_DNA"/>
</dbReference>
<reference evidence="2" key="1">
    <citation type="journal article" date="2019" name="Int. J. Syst. Evol. Microbiol.">
        <title>The Global Catalogue of Microorganisms (GCM) 10K type strain sequencing project: providing services to taxonomists for standard genome sequencing and annotation.</title>
        <authorList>
            <consortium name="The Broad Institute Genomics Platform"/>
            <consortium name="The Broad Institute Genome Sequencing Center for Infectious Disease"/>
            <person name="Wu L."/>
            <person name="Ma J."/>
        </authorList>
    </citation>
    <scope>NUCLEOTIDE SEQUENCE [LARGE SCALE GENOMIC DNA]</scope>
    <source>
        <strain evidence="2">CAIM 431</strain>
    </source>
</reference>
<evidence type="ECO:0000313" key="1">
    <source>
        <dbReference type="EMBL" id="MFD1890991.1"/>
    </source>
</evidence>
<accession>A0ABW4RXF3</accession>
<dbReference type="RefSeq" id="WP_343874364.1">
    <property type="nucleotide sequence ID" value="NZ_BAAAIX010000026.1"/>
</dbReference>
<dbReference type="InterPro" id="IPR010982">
    <property type="entry name" value="Lambda_DNA-bd_dom_sf"/>
</dbReference>
<organism evidence="1 2">
    <name type="scientific">Luteococcus peritonei</name>
    <dbReference type="NCBI Taxonomy" id="88874"/>
    <lineage>
        <taxon>Bacteria</taxon>
        <taxon>Bacillati</taxon>
        <taxon>Actinomycetota</taxon>
        <taxon>Actinomycetes</taxon>
        <taxon>Propionibacteriales</taxon>
        <taxon>Propionibacteriaceae</taxon>
        <taxon>Luteococcus</taxon>
    </lineage>
</organism>
<keyword evidence="2" id="KW-1185">Reference proteome</keyword>
<proteinExistence type="predicted"/>
<dbReference type="Gene3D" id="1.10.260.40">
    <property type="entry name" value="lambda repressor-like DNA-binding domains"/>
    <property type="match status" value="1"/>
</dbReference>
<name>A0ABW4RXF3_9ACTN</name>
<protein>
    <submittedName>
        <fullName evidence="1">Helix-turn-helix domain-containing protein</fullName>
    </submittedName>
</protein>
<dbReference type="InterPro" id="IPR001387">
    <property type="entry name" value="Cro/C1-type_HTH"/>
</dbReference>
<sequence>MQDDESSADFASVLGQAIRERGLTLDSIRRRLEQHGVTVSVATLSYWQNGRSHPTRAHSQRTLSALERVLNMPPGALVQVAPANPVKRRASSVGGPTPLPQPVSELLARAGQSSQYLRKHSSHIVMGMAPDRSPSSELVRQVVQCTKAGTASFPVVSTMEPGVQQEVHGLSNCVAGAVTEVPEKELVLTEMHLTRPLRLGEYLMLEYMTTLAPDPSGTTSFGVMMDKLSELVLEVQFPLDDPPARVVSYTSASGGGPETADEEALEVTLSEGAAQVVKVDCPAAVHMMSWEWASVPPETEPAPA</sequence>
<comment type="caution">
    <text evidence="1">The sequence shown here is derived from an EMBL/GenBank/DDBJ whole genome shotgun (WGS) entry which is preliminary data.</text>
</comment>
<evidence type="ECO:0000313" key="2">
    <source>
        <dbReference type="Proteomes" id="UP001597326"/>
    </source>
</evidence>
<dbReference type="CDD" id="cd00093">
    <property type="entry name" value="HTH_XRE"/>
    <property type="match status" value="1"/>
</dbReference>